<dbReference type="AlphaFoldDB" id="A0A7W8HJK6"/>
<dbReference type="Proteomes" id="UP000532440">
    <property type="component" value="Unassembled WGS sequence"/>
</dbReference>
<evidence type="ECO:0000256" key="2">
    <source>
        <dbReference type="ARBA" id="ARBA00022475"/>
    </source>
</evidence>
<evidence type="ECO:0000256" key="1">
    <source>
        <dbReference type="ARBA" id="ARBA00004651"/>
    </source>
</evidence>
<protein>
    <submittedName>
        <fullName evidence="7">ATP synthase protein I</fullName>
    </submittedName>
</protein>
<accession>A0A7W8HJK6</accession>
<evidence type="ECO:0000256" key="3">
    <source>
        <dbReference type="ARBA" id="ARBA00022692"/>
    </source>
</evidence>
<gene>
    <name evidence="7" type="ORF">HNQ70_002669</name>
</gene>
<organism evidence="7 8">
    <name type="scientific">Quisquiliibacterium transsilvanicum</name>
    <dbReference type="NCBI Taxonomy" id="1549638"/>
    <lineage>
        <taxon>Bacteria</taxon>
        <taxon>Pseudomonadati</taxon>
        <taxon>Pseudomonadota</taxon>
        <taxon>Betaproteobacteria</taxon>
        <taxon>Burkholderiales</taxon>
        <taxon>Burkholderiaceae</taxon>
        <taxon>Quisquiliibacterium</taxon>
    </lineage>
</organism>
<sequence>MLASVGLQVVAVLLFGLVTAGVSDWTSAWFFVLGGVAAIIPNALFALRLAIQKGRSPESYPVVFFLGEFAKIGLTLGLLAWIVSANPDVRWLPMILGLIVALKAPLFALFVTGDHRPAERFSRQEPGAAQQQGGHGRV</sequence>
<evidence type="ECO:0000256" key="6">
    <source>
        <dbReference type="SAM" id="Phobius"/>
    </source>
</evidence>
<keyword evidence="4 6" id="KW-1133">Transmembrane helix</keyword>
<dbReference type="Pfam" id="PF03899">
    <property type="entry name" value="ATP-synt_I"/>
    <property type="match status" value="1"/>
</dbReference>
<keyword evidence="3 6" id="KW-0812">Transmembrane</keyword>
<feature type="transmembrane region" description="Helical" evidence="6">
    <location>
        <begin position="63"/>
        <end position="85"/>
    </location>
</feature>
<keyword evidence="5 6" id="KW-0472">Membrane</keyword>
<dbReference type="GO" id="GO:0005886">
    <property type="term" value="C:plasma membrane"/>
    <property type="evidence" value="ECO:0007669"/>
    <property type="project" value="UniProtKB-SubCell"/>
</dbReference>
<reference evidence="7 8" key="1">
    <citation type="submission" date="2020-08" db="EMBL/GenBank/DDBJ databases">
        <title>Genomic Encyclopedia of Type Strains, Phase IV (KMG-IV): sequencing the most valuable type-strain genomes for metagenomic binning, comparative biology and taxonomic classification.</title>
        <authorList>
            <person name="Goeker M."/>
        </authorList>
    </citation>
    <scope>NUCLEOTIDE SEQUENCE [LARGE SCALE GENOMIC DNA]</scope>
    <source>
        <strain evidence="7 8">DSM 29781</strain>
    </source>
</reference>
<dbReference type="InterPro" id="IPR005598">
    <property type="entry name" value="ATP_synth_I"/>
</dbReference>
<dbReference type="EMBL" id="JACHGB010000005">
    <property type="protein sequence ID" value="MBB5272646.1"/>
    <property type="molecule type" value="Genomic_DNA"/>
</dbReference>
<evidence type="ECO:0000256" key="5">
    <source>
        <dbReference type="ARBA" id="ARBA00023136"/>
    </source>
</evidence>
<comment type="subcellular location">
    <subcellularLocation>
        <location evidence="1">Cell membrane</location>
        <topology evidence="1">Multi-pass membrane protein</topology>
    </subcellularLocation>
</comment>
<keyword evidence="8" id="KW-1185">Reference proteome</keyword>
<keyword evidence="2" id="KW-1003">Cell membrane</keyword>
<feature type="transmembrane region" description="Helical" evidence="6">
    <location>
        <begin position="91"/>
        <end position="113"/>
    </location>
</feature>
<evidence type="ECO:0000313" key="8">
    <source>
        <dbReference type="Proteomes" id="UP000532440"/>
    </source>
</evidence>
<dbReference type="RefSeq" id="WP_183968371.1">
    <property type="nucleotide sequence ID" value="NZ_BAABEW010000012.1"/>
</dbReference>
<evidence type="ECO:0000313" key="7">
    <source>
        <dbReference type="EMBL" id="MBB5272646.1"/>
    </source>
</evidence>
<feature type="transmembrane region" description="Helical" evidence="6">
    <location>
        <begin position="30"/>
        <end position="51"/>
    </location>
</feature>
<name>A0A7W8HJK6_9BURK</name>
<proteinExistence type="predicted"/>
<evidence type="ECO:0000256" key="4">
    <source>
        <dbReference type="ARBA" id="ARBA00022989"/>
    </source>
</evidence>
<comment type="caution">
    <text evidence="7">The sequence shown here is derived from an EMBL/GenBank/DDBJ whole genome shotgun (WGS) entry which is preliminary data.</text>
</comment>